<gene>
    <name evidence="11" type="ORF">FD04_GL000137</name>
</gene>
<dbReference type="Proteomes" id="UP000051160">
    <property type="component" value="Unassembled WGS sequence"/>
</dbReference>
<evidence type="ECO:0000313" key="11">
    <source>
        <dbReference type="EMBL" id="KRK98988.1"/>
    </source>
</evidence>
<dbReference type="InterPro" id="IPR000755">
    <property type="entry name" value="A_A_dipeptidase"/>
</dbReference>
<keyword evidence="6 9" id="KW-0224">Dipeptidase</keyword>
<dbReference type="Pfam" id="PF01427">
    <property type="entry name" value="Peptidase_M15"/>
    <property type="match status" value="1"/>
</dbReference>
<sequence length="196" mass="22641">MPIEPSMTVAKSIAPDGDFINLQKIDDSIIVDLKYATEDNFTGQVIYQFQTAVARVGTARKLGIAAQLFKAQGYRIKIWDAYRPTVAQQRLYDVYPDDTWVATPNPNYSHEKGVTFDMTLTDLDGHELNMQSGFDDFSDRAKRNYHRTPEQERNYQLLNTIMTKADFHGYENEWWDFMDNDADAYGPSQVDPNDYR</sequence>
<keyword evidence="8 10" id="KW-0961">Cell wall biogenesis/degradation</keyword>
<dbReference type="GO" id="GO:0160237">
    <property type="term" value="F:D-Ala-D-Ala dipeptidase activity"/>
    <property type="evidence" value="ECO:0007669"/>
    <property type="project" value="UniProtKB-EC"/>
</dbReference>
<dbReference type="PIRSF" id="PIRSF026671">
    <property type="entry name" value="AA_dipeptidase"/>
    <property type="match status" value="1"/>
</dbReference>
<evidence type="ECO:0000256" key="7">
    <source>
        <dbReference type="ARBA" id="ARBA00023049"/>
    </source>
</evidence>
<reference evidence="11 12" key="1">
    <citation type="journal article" date="2015" name="Genome Announc.">
        <title>Expanding the biotechnology potential of lactobacilli through comparative genomics of 213 strains and associated genera.</title>
        <authorList>
            <person name="Sun Z."/>
            <person name="Harris H.M."/>
            <person name="McCann A."/>
            <person name="Guo C."/>
            <person name="Argimon S."/>
            <person name="Zhang W."/>
            <person name="Yang X."/>
            <person name="Jeffery I.B."/>
            <person name="Cooney J.C."/>
            <person name="Kagawa T.F."/>
            <person name="Liu W."/>
            <person name="Song Y."/>
            <person name="Salvetti E."/>
            <person name="Wrobel A."/>
            <person name="Rasinkangas P."/>
            <person name="Parkhill J."/>
            <person name="Rea M.C."/>
            <person name="O'Sullivan O."/>
            <person name="Ritari J."/>
            <person name="Douillard F.P."/>
            <person name="Paul Ross R."/>
            <person name="Yang R."/>
            <person name="Briner A.E."/>
            <person name="Felis G.E."/>
            <person name="de Vos W.M."/>
            <person name="Barrangou R."/>
            <person name="Klaenhammer T.R."/>
            <person name="Caufield P.W."/>
            <person name="Cui Y."/>
            <person name="Zhang H."/>
            <person name="O'Toole P.W."/>
        </authorList>
    </citation>
    <scope>NUCLEOTIDE SEQUENCE [LARGE SCALE GENOMIC DNA]</scope>
    <source>
        <strain evidence="11 12">DSM 19909</strain>
    </source>
</reference>
<keyword evidence="12" id="KW-1185">Reference proteome</keyword>
<evidence type="ECO:0000313" key="12">
    <source>
        <dbReference type="Proteomes" id="UP000051160"/>
    </source>
</evidence>
<dbReference type="Gene3D" id="3.30.1380.10">
    <property type="match status" value="1"/>
</dbReference>
<evidence type="ECO:0000256" key="1">
    <source>
        <dbReference type="ARBA" id="ARBA00001362"/>
    </source>
</evidence>
<evidence type="ECO:0000256" key="3">
    <source>
        <dbReference type="ARBA" id="ARBA00022723"/>
    </source>
</evidence>
<comment type="caution">
    <text evidence="11">The sequence shown here is derived from an EMBL/GenBank/DDBJ whole genome shotgun (WGS) entry which is preliminary data.</text>
</comment>
<accession>A0A0R1LT22</accession>
<keyword evidence="2 9" id="KW-0645">Protease</keyword>
<feature type="site" description="Transition state stabilizer" evidence="9">
    <location>
        <position position="83"/>
    </location>
</feature>
<comment type="catalytic activity">
    <reaction evidence="1 9 10">
        <text>D-alanyl-D-alanine + H2O = 2 D-alanine</text>
        <dbReference type="Rhea" id="RHEA:20661"/>
        <dbReference type="ChEBI" id="CHEBI:15377"/>
        <dbReference type="ChEBI" id="CHEBI:57416"/>
        <dbReference type="ChEBI" id="CHEBI:57822"/>
        <dbReference type="EC" id="3.4.13.22"/>
    </reaction>
</comment>
<dbReference type="CDD" id="cd14840">
    <property type="entry name" value="D-Ala-D-Ala_dipeptidase_Aad"/>
    <property type="match status" value="1"/>
</dbReference>
<keyword evidence="4 9" id="KW-0378">Hydrolase</keyword>
<dbReference type="RefSeq" id="WP_082603088.1">
    <property type="nucleotide sequence ID" value="NZ_AZEE01000025.1"/>
</dbReference>
<comment type="caution">
    <text evidence="9">Lacks conserved residue(s) required for the propagation of feature annotation.</text>
</comment>
<evidence type="ECO:0000256" key="10">
    <source>
        <dbReference type="PIRNR" id="PIRNR026671"/>
    </source>
</evidence>
<dbReference type="STRING" id="1423776.FD04_GL000137"/>
<organism evidence="11 12">
    <name type="scientific">Secundilactobacillus odoratitofui DSM 19909 = JCM 15043</name>
    <dbReference type="NCBI Taxonomy" id="1423776"/>
    <lineage>
        <taxon>Bacteria</taxon>
        <taxon>Bacillati</taxon>
        <taxon>Bacillota</taxon>
        <taxon>Bacilli</taxon>
        <taxon>Lactobacillales</taxon>
        <taxon>Lactobacillaceae</taxon>
        <taxon>Secundilactobacillus</taxon>
    </lineage>
</organism>
<dbReference type="HAMAP" id="MF_01924">
    <property type="entry name" value="A_A_dipeptidase"/>
    <property type="match status" value="1"/>
</dbReference>
<dbReference type="GO" id="GO:0071555">
    <property type="term" value="P:cell wall organization"/>
    <property type="evidence" value="ECO:0007669"/>
    <property type="project" value="UniProtKB-KW"/>
</dbReference>
<comment type="similarity">
    <text evidence="9 10">Belongs to the peptidase M15D family.</text>
</comment>
<dbReference type="GO" id="GO:0008237">
    <property type="term" value="F:metallopeptidase activity"/>
    <property type="evidence" value="ECO:0007669"/>
    <property type="project" value="UniProtKB-KW"/>
</dbReference>
<keyword evidence="5" id="KW-0862">Zinc</keyword>
<comment type="function">
    <text evidence="9 10">Catalyzes hydrolysis of the D-alanyl-D-alanine dipeptide.</text>
</comment>
<dbReference type="PANTHER" id="PTHR43126:SF1">
    <property type="entry name" value="D-ALANYL-D-ALANINE DIPEPTIDASE"/>
    <property type="match status" value="1"/>
</dbReference>
<dbReference type="EC" id="3.4.13.22" evidence="9 10"/>
<feature type="active site" description="Proton donor/acceptor" evidence="9">
    <location>
        <position position="173"/>
    </location>
</feature>
<protein>
    <recommendedName>
        <fullName evidence="9 10">D-alanyl-D-alanine dipeptidase</fullName>
        <shortName evidence="9 10">D-Ala-D-Ala dipeptidase</shortName>
        <ecNumber evidence="9 10">3.4.13.22</ecNumber>
    </recommendedName>
</protein>
<evidence type="ECO:0000256" key="5">
    <source>
        <dbReference type="ARBA" id="ARBA00022833"/>
    </source>
</evidence>
<dbReference type="GO" id="GO:0046872">
    <property type="term" value="F:metal ion binding"/>
    <property type="evidence" value="ECO:0007669"/>
    <property type="project" value="UniProtKB-KW"/>
</dbReference>
<name>A0A0R1LT22_9LACO</name>
<dbReference type="PATRIC" id="fig|1423776.4.peg.135"/>
<keyword evidence="7 9" id="KW-0482">Metalloprotease</keyword>
<evidence type="ECO:0000256" key="8">
    <source>
        <dbReference type="ARBA" id="ARBA00023316"/>
    </source>
</evidence>
<dbReference type="InterPro" id="IPR009045">
    <property type="entry name" value="Zn_M74/Hedgehog-like"/>
</dbReference>
<evidence type="ECO:0000256" key="4">
    <source>
        <dbReference type="ARBA" id="ARBA00022801"/>
    </source>
</evidence>
<proteinExistence type="inferred from homology"/>
<evidence type="ECO:0000256" key="6">
    <source>
        <dbReference type="ARBA" id="ARBA00022997"/>
    </source>
</evidence>
<evidence type="ECO:0000256" key="2">
    <source>
        <dbReference type="ARBA" id="ARBA00022670"/>
    </source>
</evidence>
<evidence type="ECO:0000256" key="9">
    <source>
        <dbReference type="HAMAP-Rule" id="MF_01924"/>
    </source>
</evidence>
<dbReference type="EMBL" id="AZEE01000025">
    <property type="protein sequence ID" value="KRK98988.1"/>
    <property type="molecule type" value="Genomic_DNA"/>
</dbReference>
<dbReference type="PANTHER" id="PTHR43126">
    <property type="entry name" value="D-ALANYL-D-ALANINE DIPEPTIDASE"/>
    <property type="match status" value="1"/>
</dbReference>
<dbReference type="SUPFAM" id="SSF55166">
    <property type="entry name" value="Hedgehog/DD-peptidase"/>
    <property type="match status" value="1"/>
</dbReference>
<dbReference type="GO" id="GO:0006508">
    <property type="term" value="P:proteolysis"/>
    <property type="evidence" value="ECO:0007669"/>
    <property type="project" value="UniProtKB-KW"/>
</dbReference>
<keyword evidence="3" id="KW-0479">Metal-binding</keyword>
<dbReference type="AlphaFoldDB" id="A0A0R1LT22"/>